<evidence type="ECO:0000313" key="2">
    <source>
        <dbReference type="Proteomes" id="UP000196531"/>
    </source>
</evidence>
<sequence>MKQMTLCLLTLSLLASCGSAEKERKVEERENIQIKREYVVKDASSNYRPGWIEDPEVWARDKGKNVNTYRYFSYETEAKVSRNIACNIAKANVKSDIGGEIATFIDKQLATSTEGNASIDENNPQFKPLRQFVENTLSEKIQALIHGAAIVKTYWEKRDYKAELGAKRDFKAYTCAVFIRVDSKRLARAVDAAANFVANKADDAETKSNVKKALDNASVNFAKAKKGEI</sequence>
<reference evidence="2" key="1">
    <citation type="journal article" date="2017" name="Proc. Natl. Acad. Sci. U.S.A.">
        <title>Simulation of Deepwater Horizon oil plume reveals substrate specialization within a complex community of hydrocarbon-degraders.</title>
        <authorList>
            <person name="Hu P."/>
            <person name="Dubinsky E.A."/>
            <person name="Probst A.J."/>
            <person name="Wang J."/>
            <person name="Sieber C.M.K."/>
            <person name="Tom L.M."/>
            <person name="Gardinali P."/>
            <person name="Banfield J.F."/>
            <person name="Atlas R.M."/>
            <person name="Andersen G.L."/>
        </authorList>
    </citation>
    <scope>NUCLEOTIDE SEQUENCE [LARGE SCALE GENOMIC DNA]</scope>
</reference>
<dbReference type="AlphaFoldDB" id="A0A1Y5FCD8"/>
<evidence type="ECO:0008006" key="3">
    <source>
        <dbReference type="Google" id="ProtNLM"/>
    </source>
</evidence>
<name>A0A1Y5FCD8_9BACT</name>
<organism evidence="1 2">
    <name type="scientific">Halobacteriovorax marinus</name>
    <dbReference type="NCBI Taxonomy" id="97084"/>
    <lineage>
        <taxon>Bacteria</taxon>
        <taxon>Pseudomonadati</taxon>
        <taxon>Bdellovibrionota</taxon>
        <taxon>Bacteriovoracia</taxon>
        <taxon>Bacteriovoracales</taxon>
        <taxon>Halobacteriovoraceae</taxon>
        <taxon>Halobacteriovorax</taxon>
    </lineage>
</organism>
<proteinExistence type="predicted"/>
<accession>A0A1Y5FCD8</accession>
<protein>
    <recommendedName>
        <fullName evidence="3">Lipoprotein</fullName>
    </recommendedName>
</protein>
<evidence type="ECO:0000313" key="1">
    <source>
        <dbReference type="EMBL" id="OUR96510.1"/>
    </source>
</evidence>
<dbReference type="EMBL" id="MAAO01000006">
    <property type="protein sequence ID" value="OUR96510.1"/>
    <property type="molecule type" value="Genomic_DNA"/>
</dbReference>
<dbReference type="Proteomes" id="UP000196531">
    <property type="component" value="Unassembled WGS sequence"/>
</dbReference>
<comment type="caution">
    <text evidence="1">The sequence shown here is derived from an EMBL/GenBank/DDBJ whole genome shotgun (WGS) entry which is preliminary data.</text>
</comment>
<dbReference type="PROSITE" id="PS51257">
    <property type="entry name" value="PROKAR_LIPOPROTEIN"/>
    <property type="match status" value="1"/>
</dbReference>
<gene>
    <name evidence="1" type="ORF">A9Q84_09175</name>
</gene>